<feature type="signal peptide" evidence="1">
    <location>
        <begin position="1"/>
        <end position="29"/>
    </location>
</feature>
<sequence>MERTRARHAAWFRLCAYASGLACAWPSQAAEVRVSVRGDAAALSDAVVSLHPELPMTLPPATAEIDQVDATFVPAVLPVTAGTRVSFPNSDDTLHQVYSFSPTKRFELPLYSGRTAAPVTFETPGVVSIGCNIHDWMLAHIVVLDTPYFARTDARGQARIEAPAGRYRLEVWHARGQPQPASQMLDIADAAPIERTIDMVLAPPPPPRAGNERLRALQEKFRSLGRGG</sequence>
<feature type="chain" id="PRO_5031030276" evidence="1">
    <location>
        <begin position="30"/>
        <end position="228"/>
    </location>
</feature>
<dbReference type="InterPro" id="IPR008969">
    <property type="entry name" value="CarboxyPept-like_regulatory"/>
</dbReference>
<dbReference type="Gene3D" id="2.60.40.420">
    <property type="entry name" value="Cupredoxins - blue copper proteins"/>
    <property type="match status" value="1"/>
</dbReference>
<name>A0A7W8D2F0_9GAMM</name>
<dbReference type="CDD" id="cd04221">
    <property type="entry name" value="MauL"/>
    <property type="match status" value="1"/>
</dbReference>
<gene>
    <name evidence="2" type="ORF">HNQ52_000259</name>
</gene>
<dbReference type="SUPFAM" id="SSF49503">
    <property type="entry name" value="Cupredoxins"/>
    <property type="match status" value="1"/>
</dbReference>
<dbReference type="SUPFAM" id="SSF49464">
    <property type="entry name" value="Carboxypeptidase regulatory domain-like"/>
    <property type="match status" value="1"/>
</dbReference>
<dbReference type="InterPro" id="IPR008972">
    <property type="entry name" value="Cupredoxin"/>
</dbReference>
<dbReference type="EMBL" id="JACHHP010000001">
    <property type="protein sequence ID" value="MBB5206743.1"/>
    <property type="molecule type" value="Genomic_DNA"/>
</dbReference>
<evidence type="ECO:0000313" key="3">
    <source>
        <dbReference type="Proteomes" id="UP000521199"/>
    </source>
</evidence>
<reference evidence="2 3" key="1">
    <citation type="submission" date="2020-08" db="EMBL/GenBank/DDBJ databases">
        <title>Genomic Encyclopedia of Type Strains, Phase IV (KMG-IV): sequencing the most valuable type-strain genomes for metagenomic binning, comparative biology and taxonomic classification.</title>
        <authorList>
            <person name="Goeker M."/>
        </authorList>
    </citation>
    <scope>NUCLEOTIDE SEQUENCE [LARGE SCALE GENOMIC DNA]</scope>
    <source>
        <strain evidence="2 3">DSM 24163</strain>
    </source>
</reference>
<evidence type="ECO:0000313" key="2">
    <source>
        <dbReference type="EMBL" id="MBB5206743.1"/>
    </source>
</evidence>
<proteinExistence type="predicted"/>
<keyword evidence="3" id="KW-1185">Reference proteome</keyword>
<dbReference type="AlphaFoldDB" id="A0A7W8D2F0"/>
<accession>A0A7W8D2F0</accession>
<evidence type="ECO:0000256" key="1">
    <source>
        <dbReference type="SAM" id="SignalP"/>
    </source>
</evidence>
<protein>
    <submittedName>
        <fullName evidence="2">Plastocyanin</fullName>
    </submittedName>
</protein>
<dbReference type="Proteomes" id="UP000521199">
    <property type="component" value="Unassembled WGS sequence"/>
</dbReference>
<organism evidence="2 3">
    <name type="scientific">Chiayiivirga flava</name>
    <dbReference type="NCBI Taxonomy" id="659595"/>
    <lineage>
        <taxon>Bacteria</taxon>
        <taxon>Pseudomonadati</taxon>
        <taxon>Pseudomonadota</taxon>
        <taxon>Gammaproteobacteria</taxon>
        <taxon>Lysobacterales</taxon>
        <taxon>Lysobacteraceae</taxon>
        <taxon>Chiayiivirga</taxon>
    </lineage>
</organism>
<dbReference type="InterPro" id="IPR034242">
    <property type="entry name" value="MauL"/>
</dbReference>
<comment type="caution">
    <text evidence="2">The sequence shown here is derived from an EMBL/GenBank/DDBJ whole genome shotgun (WGS) entry which is preliminary data.</text>
</comment>
<dbReference type="RefSeq" id="WP_183959014.1">
    <property type="nucleotide sequence ID" value="NZ_JACHHP010000001.1"/>
</dbReference>
<keyword evidence="1" id="KW-0732">Signal</keyword>